<evidence type="ECO:0000313" key="14">
    <source>
        <dbReference type="Proteomes" id="UP000218231"/>
    </source>
</evidence>
<organism evidence="13 14">
    <name type="scientific">Diploscapter pachys</name>
    <dbReference type="NCBI Taxonomy" id="2018661"/>
    <lineage>
        <taxon>Eukaryota</taxon>
        <taxon>Metazoa</taxon>
        <taxon>Ecdysozoa</taxon>
        <taxon>Nematoda</taxon>
        <taxon>Chromadorea</taxon>
        <taxon>Rhabditida</taxon>
        <taxon>Rhabditina</taxon>
        <taxon>Rhabditomorpha</taxon>
        <taxon>Rhabditoidea</taxon>
        <taxon>Rhabditidae</taxon>
        <taxon>Diploscapter</taxon>
    </lineage>
</organism>
<dbReference type="GO" id="GO:0034220">
    <property type="term" value="P:monoatomic ion transmembrane transport"/>
    <property type="evidence" value="ECO:0007669"/>
    <property type="project" value="UniProtKB-KW"/>
</dbReference>
<feature type="transmembrane region" description="Helical" evidence="12">
    <location>
        <begin position="101"/>
        <end position="124"/>
    </location>
</feature>
<dbReference type="Pfam" id="PF00876">
    <property type="entry name" value="Innexin"/>
    <property type="match status" value="1"/>
</dbReference>
<comment type="caution">
    <text evidence="12">Lacks conserved residue(s) required for the propagation of feature annotation.</text>
</comment>
<keyword evidence="6" id="KW-0303">Gap junction</keyword>
<evidence type="ECO:0000313" key="13">
    <source>
        <dbReference type="EMBL" id="PAV86888.1"/>
    </source>
</evidence>
<dbReference type="AlphaFoldDB" id="A0A2A2LLB3"/>
<dbReference type="PROSITE" id="PS51013">
    <property type="entry name" value="PANNEXIN"/>
    <property type="match status" value="1"/>
</dbReference>
<proteinExistence type="inferred from homology"/>
<keyword evidence="3 12" id="KW-0813">Transport</keyword>
<evidence type="ECO:0000256" key="5">
    <source>
        <dbReference type="ARBA" id="ARBA00022692"/>
    </source>
</evidence>
<comment type="subcellular location">
    <subcellularLocation>
        <location evidence="1">Cell junction</location>
        <location evidence="1">Gap junction</location>
    </subcellularLocation>
    <subcellularLocation>
        <location evidence="2 12">Cell membrane</location>
        <topology evidence="2 12">Multi-pass membrane protein</topology>
    </subcellularLocation>
</comment>
<evidence type="ECO:0000256" key="6">
    <source>
        <dbReference type="ARBA" id="ARBA00022868"/>
    </source>
</evidence>
<protein>
    <recommendedName>
        <fullName evidence="12">Innexin</fullName>
    </recommendedName>
</protein>
<evidence type="ECO:0000256" key="2">
    <source>
        <dbReference type="ARBA" id="ARBA00004651"/>
    </source>
</evidence>
<comment type="caution">
    <text evidence="13">The sequence shown here is derived from an EMBL/GenBank/DDBJ whole genome shotgun (WGS) entry which is preliminary data.</text>
</comment>
<keyword evidence="5 12" id="KW-0812">Transmembrane</keyword>
<reference evidence="13 14" key="1">
    <citation type="journal article" date="2017" name="Curr. Biol.">
        <title>Genome architecture and evolution of a unichromosomal asexual nematode.</title>
        <authorList>
            <person name="Fradin H."/>
            <person name="Zegar C."/>
            <person name="Gutwein M."/>
            <person name="Lucas J."/>
            <person name="Kovtun M."/>
            <person name="Corcoran D."/>
            <person name="Baugh L.R."/>
            <person name="Kiontke K."/>
            <person name="Gunsalus K."/>
            <person name="Fitch D.H."/>
            <person name="Piano F."/>
        </authorList>
    </citation>
    <scope>NUCLEOTIDE SEQUENCE [LARGE SCALE GENOMIC DNA]</scope>
    <source>
        <strain evidence="13">PF1309</strain>
    </source>
</reference>
<dbReference type="EMBL" id="LIAE01006621">
    <property type="protein sequence ID" value="PAV86888.1"/>
    <property type="molecule type" value="Genomic_DNA"/>
</dbReference>
<evidence type="ECO:0000256" key="12">
    <source>
        <dbReference type="RuleBase" id="RU010713"/>
    </source>
</evidence>
<dbReference type="PANTHER" id="PTHR11893:SF20">
    <property type="entry name" value="INNEXIN-3"/>
    <property type="match status" value="1"/>
</dbReference>
<gene>
    <name evidence="12" type="primary">inx</name>
    <name evidence="13" type="ORF">WR25_24280</name>
</gene>
<keyword evidence="10 12" id="KW-0472">Membrane</keyword>
<accession>A0A2A2LLB3</accession>
<dbReference type="GO" id="GO:0005243">
    <property type="term" value="F:gap junction channel activity"/>
    <property type="evidence" value="ECO:0007669"/>
    <property type="project" value="TreeGrafter"/>
</dbReference>
<dbReference type="PRINTS" id="PR01262">
    <property type="entry name" value="INNEXIN"/>
</dbReference>
<evidence type="ECO:0000256" key="10">
    <source>
        <dbReference type="ARBA" id="ARBA00023136"/>
    </source>
</evidence>
<keyword evidence="4" id="KW-1003">Cell membrane</keyword>
<name>A0A2A2LLB3_9BILA</name>
<dbReference type="STRING" id="2018661.A0A2A2LLB3"/>
<dbReference type="GO" id="GO:0005921">
    <property type="term" value="C:gap junction"/>
    <property type="evidence" value="ECO:0007669"/>
    <property type="project" value="UniProtKB-SubCell"/>
</dbReference>
<evidence type="ECO:0000256" key="3">
    <source>
        <dbReference type="ARBA" id="ARBA00022448"/>
    </source>
</evidence>
<dbReference type="PANTHER" id="PTHR11893">
    <property type="entry name" value="INNEXIN"/>
    <property type="match status" value="1"/>
</dbReference>
<dbReference type="GO" id="GO:0005886">
    <property type="term" value="C:plasma membrane"/>
    <property type="evidence" value="ECO:0007669"/>
    <property type="project" value="UniProtKB-SubCell"/>
</dbReference>
<keyword evidence="9 12" id="KW-0406">Ion transport</keyword>
<keyword evidence="11 12" id="KW-0407">Ion channel</keyword>
<evidence type="ECO:0000256" key="9">
    <source>
        <dbReference type="ARBA" id="ARBA00023065"/>
    </source>
</evidence>
<keyword evidence="7" id="KW-0965">Cell junction</keyword>
<comment type="similarity">
    <text evidence="12">Belongs to the pannexin family.</text>
</comment>
<evidence type="ECO:0000256" key="8">
    <source>
        <dbReference type="ARBA" id="ARBA00022989"/>
    </source>
</evidence>
<sequence>MITVPYLDKVFVNWFRPVTFDDAIDRLNYFYTASLLCFFAITVSAKQYAGTPIQCLVSSEFRPEWKQYVENYCFIQNTFFVSFEEEIPNENSDRTEAEIRYYQWVPIVLALQAVMFYMPSWLWATLHKFRGAEMPL</sequence>
<dbReference type="Proteomes" id="UP000218231">
    <property type="component" value="Unassembled WGS sequence"/>
</dbReference>
<evidence type="ECO:0000256" key="11">
    <source>
        <dbReference type="ARBA" id="ARBA00023303"/>
    </source>
</evidence>
<dbReference type="InterPro" id="IPR000990">
    <property type="entry name" value="Innexin"/>
</dbReference>
<evidence type="ECO:0000256" key="1">
    <source>
        <dbReference type="ARBA" id="ARBA00004610"/>
    </source>
</evidence>
<evidence type="ECO:0000256" key="4">
    <source>
        <dbReference type="ARBA" id="ARBA00022475"/>
    </source>
</evidence>
<dbReference type="OrthoDB" id="5867527at2759"/>
<keyword evidence="14" id="KW-1185">Reference proteome</keyword>
<comment type="function">
    <text evidence="12">Structural component of the gap junctions.</text>
</comment>
<keyword evidence="8 12" id="KW-1133">Transmembrane helix</keyword>
<evidence type="ECO:0000256" key="7">
    <source>
        <dbReference type="ARBA" id="ARBA00022949"/>
    </source>
</evidence>